<protein>
    <submittedName>
        <fullName evidence="2">Acetyltransferase, GNAT family</fullName>
    </submittedName>
</protein>
<feature type="compositionally biased region" description="Basic and acidic residues" evidence="1">
    <location>
        <begin position="133"/>
        <end position="145"/>
    </location>
</feature>
<dbReference type="AlphaFoldDB" id="A0A6J4UA36"/>
<dbReference type="EMBL" id="CADCWE010000132">
    <property type="protein sequence ID" value="CAA9542895.1"/>
    <property type="molecule type" value="Genomic_DNA"/>
</dbReference>
<name>A0A6J4UA36_9BACT</name>
<feature type="region of interest" description="Disordered" evidence="1">
    <location>
        <begin position="1"/>
        <end position="114"/>
    </location>
</feature>
<organism evidence="2">
    <name type="scientific">uncultured Thermomicrobiales bacterium</name>
    <dbReference type="NCBI Taxonomy" id="1645740"/>
    <lineage>
        <taxon>Bacteria</taxon>
        <taxon>Pseudomonadati</taxon>
        <taxon>Thermomicrobiota</taxon>
        <taxon>Thermomicrobia</taxon>
        <taxon>Thermomicrobiales</taxon>
        <taxon>environmental samples</taxon>
    </lineage>
</organism>
<reference evidence="2" key="1">
    <citation type="submission" date="2020-02" db="EMBL/GenBank/DDBJ databases">
        <authorList>
            <person name="Meier V. D."/>
        </authorList>
    </citation>
    <scope>NUCLEOTIDE SEQUENCE</scope>
    <source>
        <strain evidence="2">AVDCRST_MAG73</strain>
    </source>
</reference>
<feature type="non-terminal residue" evidence="2">
    <location>
        <position position="203"/>
    </location>
</feature>
<feature type="non-terminal residue" evidence="2">
    <location>
        <position position="1"/>
    </location>
</feature>
<feature type="compositionally biased region" description="Basic residues" evidence="1">
    <location>
        <begin position="190"/>
        <end position="203"/>
    </location>
</feature>
<feature type="compositionally biased region" description="Basic and acidic residues" evidence="1">
    <location>
        <begin position="90"/>
        <end position="107"/>
    </location>
</feature>
<feature type="region of interest" description="Disordered" evidence="1">
    <location>
        <begin position="128"/>
        <end position="203"/>
    </location>
</feature>
<gene>
    <name evidence="2" type="ORF">AVDCRST_MAG73-2120</name>
</gene>
<sequence>GGPGDPATNPSWQRAEPARDPDPDPGRYQGASLRLAQPVFRDRDAGGPGAVPRPLRLGAPDAGVRPRRAVAEPRRNRRRARALGGPAPANDDRRGGRAEPDRGRDVSPGHGVGRAAETEFLRACGLRAAGGRADVRADDRARPEPVPRSGTRSSVVDLRPGPSRGRGRDRGHGANRPRCLPLALVEQRRRVPGLRRHPRRRVV</sequence>
<evidence type="ECO:0000256" key="1">
    <source>
        <dbReference type="SAM" id="MobiDB-lite"/>
    </source>
</evidence>
<dbReference type="GO" id="GO:0016740">
    <property type="term" value="F:transferase activity"/>
    <property type="evidence" value="ECO:0007669"/>
    <property type="project" value="UniProtKB-KW"/>
</dbReference>
<feature type="compositionally biased region" description="Basic and acidic residues" evidence="1">
    <location>
        <begin position="16"/>
        <end position="25"/>
    </location>
</feature>
<evidence type="ECO:0000313" key="2">
    <source>
        <dbReference type="EMBL" id="CAA9542895.1"/>
    </source>
</evidence>
<keyword evidence="2" id="KW-0808">Transferase</keyword>
<proteinExistence type="predicted"/>
<accession>A0A6J4UA36</accession>